<comment type="caution">
    <text evidence="1">The sequence shown here is derived from an EMBL/GenBank/DDBJ whole genome shotgun (WGS) entry which is preliminary data.</text>
</comment>
<organism evidence="1 2">
    <name type="scientific">Cercopithifilaria johnstoni</name>
    <dbReference type="NCBI Taxonomy" id="2874296"/>
    <lineage>
        <taxon>Eukaryota</taxon>
        <taxon>Metazoa</taxon>
        <taxon>Ecdysozoa</taxon>
        <taxon>Nematoda</taxon>
        <taxon>Chromadorea</taxon>
        <taxon>Rhabditida</taxon>
        <taxon>Spirurina</taxon>
        <taxon>Spiruromorpha</taxon>
        <taxon>Filarioidea</taxon>
        <taxon>Onchocercidae</taxon>
        <taxon>Cercopithifilaria</taxon>
    </lineage>
</organism>
<protein>
    <submittedName>
        <fullName evidence="1">Uncharacterized protein</fullName>
    </submittedName>
</protein>
<reference evidence="1" key="1">
    <citation type="submission" date="2021-09" db="EMBL/GenBank/DDBJ databases">
        <authorList>
            <consortium name="Pathogen Informatics"/>
        </authorList>
    </citation>
    <scope>NUCLEOTIDE SEQUENCE</scope>
</reference>
<sequence>MNFSHIKVSYTITATAATAVAAAATATTTAATATAAAAAVAVTTTTTTTTTTLYHHIARLGGEYGHTSRSPATLVANHNTPFFSLQTTKHCSSNH</sequence>
<dbReference type="EMBL" id="CAKAEH010001030">
    <property type="protein sequence ID" value="CAG9532674.1"/>
    <property type="molecule type" value="Genomic_DNA"/>
</dbReference>
<name>A0A8J2PRR7_9BILA</name>
<keyword evidence="2" id="KW-1185">Reference proteome</keyword>
<dbReference type="Proteomes" id="UP000746747">
    <property type="component" value="Unassembled WGS sequence"/>
</dbReference>
<proteinExistence type="predicted"/>
<evidence type="ECO:0000313" key="2">
    <source>
        <dbReference type="Proteomes" id="UP000746747"/>
    </source>
</evidence>
<dbReference type="AlphaFoldDB" id="A0A8J2PRR7"/>
<accession>A0A8J2PRR7</accession>
<evidence type="ECO:0000313" key="1">
    <source>
        <dbReference type="EMBL" id="CAG9532674.1"/>
    </source>
</evidence>
<gene>
    <name evidence="1" type="ORF">CJOHNSTONI_LOCUS2965</name>
</gene>